<evidence type="ECO:0000313" key="12">
    <source>
        <dbReference type="Proteomes" id="UP000594454"/>
    </source>
</evidence>
<evidence type="ECO:0000256" key="7">
    <source>
        <dbReference type="ARBA" id="ARBA00073313"/>
    </source>
</evidence>
<evidence type="ECO:0000256" key="3">
    <source>
        <dbReference type="ARBA" id="ARBA00022723"/>
    </source>
</evidence>
<dbReference type="PANTHER" id="PTHR43011:SF1">
    <property type="entry name" value="IRON-SULFUR CLUSTER ASSEMBLY 2 HOMOLOG, MITOCHONDRIAL"/>
    <property type="match status" value="1"/>
</dbReference>
<dbReference type="InParanoid" id="A0A7R8V3W9"/>
<name>A0A7R8V3W9_HERIL</name>
<dbReference type="OMA" id="SFQIHNP"/>
<gene>
    <name evidence="11" type="ORF">HERILL_LOCUS14750</name>
</gene>
<dbReference type="FunFam" id="2.60.300.12:FF:000006">
    <property type="entry name" value="Iron-sulfur cluster assembly 2 mitochondrial"/>
    <property type="match status" value="1"/>
</dbReference>
<comment type="function">
    <text evidence="6">Involved in the maturation of mitochondrial 4Fe-4S proteins functioning late in the iron-sulfur cluster assembly pathway. May be involved in the binding of an intermediate of Fe/S cluster assembly.</text>
</comment>
<evidence type="ECO:0000256" key="8">
    <source>
        <dbReference type="ARBA" id="ARBA00077082"/>
    </source>
</evidence>
<evidence type="ECO:0000256" key="4">
    <source>
        <dbReference type="ARBA" id="ARBA00023004"/>
    </source>
</evidence>
<comment type="subcellular location">
    <subcellularLocation>
        <location evidence="1">Mitochondrion</location>
    </subcellularLocation>
</comment>
<keyword evidence="12" id="KW-1185">Reference proteome</keyword>
<dbReference type="NCBIfam" id="TIGR00049">
    <property type="entry name" value="iron-sulfur cluster assembly accessory protein"/>
    <property type="match status" value="1"/>
</dbReference>
<dbReference type="GO" id="GO:0051539">
    <property type="term" value="F:4 iron, 4 sulfur cluster binding"/>
    <property type="evidence" value="ECO:0007669"/>
    <property type="project" value="TreeGrafter"/>
</dbReference>
<feature type="domain" description="Core" evidence="10">
    <location>
        <begin position="49"/>
        <end position="146"/>
    </location>
</feature>
<sequence>MAAILRHVIRASAQRSFPVRLLNSNEVKNQSNAPNVSTKEAPASDAQILNLSDSCKKRLEEICTDGSFLRLTVEGGGCSGFQYKFDLDNKLNEDDLSFGTDKAKVVVDNISIEYCNGATVDFHTELIRSGFRIVGNPKAEQGCSCGASFAIRLD</sequence>
<evidence type="ECO:0000259" key="10">
    <source>
        <dbReference type="Pfam" id="PF01521"/>
    </source>
</evidence>
<dbReference type="Gene3D" id="2.60.300.12">
    <property type="entry name" value="HesB-like domain"/>
    <property type="match status" value="1"/>
</dbReference>
<keyword evidence="5" id="KW-0496">Mitochondrion</keyword>
<dbReference type="SUPFAM" id="SSF89360">
    <property type="entry name" value="HesB-like domain"/>
    <property type="match status" value="1"/>
</dbReference>
<keyword evidence="3" id="KW-0479">Metal-binding</keyword>
<dbReference type="InterPro" id="IPR035903">
    <property type="entry name" value="HesB-like_dom_sf"/>
</dbReference>
<dbReference type="GO" id="GO:0120510">
    <property type="term" value="C:mitochondrial [4Fe-4S] assembly complex"/>
    <property type="evidence" value="ECO:0007669"/>
    <property type="project" value="UniProtKB-ARBA"/>
</dbReference>
<dbReference type="EMBL" id="LR899014">
    <property type="protein sequence ID" value="CAD7092390.1"/>
    <property type="molecule type" value="Genomic_DNA"/>
</dbReference>
<protein>
    <recommendedName>
        <fullName evidence="7">Iron-sulfur cluster assembly 2 homolog, mitochondrial</fullName>
    </recommendedName>
    <alternativeName>
        <fullName evidence="8">HESB-like domain-containing protein 1</fullName>
    </alternativeName>
</protein>
<dbReference type="Pfam" id="PF01521">
    <property type="entry name" value="Fe-S_biosyn"/>
    <property type="match status" value="1"/>
</dbReference>
<accession>A0A7R8V3W9</accession>
<dbReference type="OrthoDB" id="1938621at2759"/>
<dbReference type="InterPro" id="IPR016092">
    <property type="entry name" value="ATAP"/>
</dbReference>
<dbReference type="FunCoup" id="A0A7R8V3W9">
    <property type="interactions" value="990"/>
</dbReference>
<evidence type="ECO:0000256" key="2">
    <source>
        <dbReference type="ARBA" id="ARBA00006718"/>
    </source>
</evidence>
<keyword evidence="4" id="KW-0408">Iron</keyword>
<evidence type="ECO:0000256" key="5">
    <source>
        <dbReference type="ARBA" id="ARBA00023128"/>
    </source>
</evidence>
<organism evidence="11 12">
    <name type="scientific">Hermetia illucens</name>
    <name type="common">Black soldier fly</name>
    <dbReference type="NCBI Taxonomy" id="343691"/>
    <lineage>
        <taxon>Eukaryota</taxon>
        <taxon>Metazoa</taxon>
        <taxon>Ecdysozoa</taxon>
        <taxon>Arthropoda</taxon>
        <taxon>Hexapoda</taxon>
        <taxon>Insecta</taxon>
        <taxon>Pterygota</taxon>
        <taxon>Neoptera</taxon>
        <taxon>Endopterygota</taxon>
        <taxon>Diptera</taxon>
        <taxon>Brachycera</taxon>
        <taxon>Stratiomyomorpha</taxon>
        <taxon>Stratiomyidae</taxon>
        <taxon>Hermetiinae</taxon>
        <taxon>Hermetia</taxon>
    </lineage>
</organism>
<evidence type="ECO:0000256" key="6">
    <source>
        <dbReference type="ARBA" id="ARBA00057540"/>
    </source>
</evidence>
<dbReference type="GO" id="GO:0051537">
    <property type="term" value="F:2 iron, 2 sulfur cluster binding"/>
    <property type="evidence" value="ECO:0007669"/>
    <property type="project" value="TreeGrafter"/>
</dbReference>
<evidence type="ECO:0000313" key="11">
    <source>
        <dbReference type="EMBL" id="CAD7092390.1"/>
    </source>
</evidence>
<reference evidence="11 12" key="1">
    <citation type="submission" date="2020-11" db="EMBL/GenBank/DDBJ databases">
        <authorList>
            <person name="Wallbank WR R."/>
            <person name="Pardo Diaz C."/>
            <person name="Kozak K."/>
            <person name="Martin S."/>
            <person name="Jiggins C."/>
            <person name="Moest M."/>
            <person name="Warren A I."/>
            <person name="Generalovic N T."/>
            <person name="Byers J.R.P. K."/>
            <person name="Montejo-Kovacevich G."/>
            <person name="Yen C E."/>
        </authorList>
    </citation>
    <scope>NUCLEOTIDE SEQUENCE [LARGE SCALE GENOMIC DNA]</scope>
</reference>
<dbReference type="GO" id="GO:0016226">
    <property type="term" value="P:iron-sulfur cluster assembly"/>
    <property type="evidence" value="ECO:0007669"/>
    <property type="project" value="InterPro"/>
</dbReference>
<dbReference type="GO" id="GO:0005506">
    <property type="term" value="F:iron ion binding"/>
    <property type="evidence" value="ECO:0007669"/>
    <property type="project" value="TreeGrafter"/>
</dbReference>
<comment type="similarity">
    <text evidence="2">Belongs to the HesB/IscA family.</text>
</comment>
<dbReference type="Proteomes" id="UP000594454">
    <property type="component" value="Chromosome 6"/>
</dbReference>
<evidence type="ECO:0000256" key="1">
    <source>
        <dbReference type="ARBA" id="ARBA00004173"/>
    </source>
</evidence>
<dbReference type="InterPro" id="IPR000361">
    <property type="entry name" value="ATAP_core_dom"/>
</dbReference>
<evidence type="ECO:0000256" key="9">
    <source>
        <dbReference type="ARBA" id="ARBA00093471"/>
    </source>
</evidence>
<comment type="subunit">
    <text evidence="9">Heterotetramer; forms a dimer of dimers with IBA57. Interacts with [2Fe-2S]-ISCA2 forming the heterodimer [2Fe- 2S]-ISCA2-IBA57 complex; [2Fe-2S] cluster binding is absolutely required to promote the complex formation.</text>
</comment>
<dbReference type="PANTHER" id="PTHR43011">
    <property type="entry name" value="IRON-SULFUR CLUSTER ASSEMBLY 2 HOMOLOG, MITOCHONDRIAL"/>
    <property type="match status" value="1"/>
</dbReference>
<proteinExistence type="inferred from homology"/>
<dbReference type="AlphaFoldDB" id="A0A7R8V3W9"/>